<evidence type="ECO:0000313" key="1">
    <source>
        <dbReference type="EMBL" id="PWW25486.1"/>
    </source>
</evidence>
<dbReference type="Proteomes" id="UP000247150">
    <property type="component" value="Unassembled WGS sequence"/>
</dbReference>
<sequence length="38" mass="4087">MRICQSEGKKVLISAAVPAINLQIKTSPAGYCNFTVSF</sequence>
<name>A0A2V2ZN35_9BACI</name>
<reference evidence="1 2" key="1">
    <citation type="submission" date="2018-05" db="EMBL/GenBank/DDBJ databases">
        <title>Freshwater and sediment microbial communities from various areas in North America, analyzing microbe dynamics in response to fracking.</title>
        <authorList>
            <person name="Lamendella R."/>
        </authorList>
    </citation>
    <scope>NUCLEOTIDE SEQUENCE [LARGE SCALE GENOMIC DNA]</scope>
    <source>
        <strain evidence="1 2">15_TX</strain>
    </source>
</reference>
<gene>
    <name evidence="1" type="ORF">DFO73_11385</name>
</gene>
<accession>A0A2V2ZN35</accession>
<evidence type="ECO:0000313" key="2">
    <source>
        <dbReference type="Proteomes" id="UP000247150"/>
    </source>
</evidence>
<proteinExistence type="predicted"/>
<dbReference type="EMBL" id="QGTW01000013">
    <property type="protein sequence ID" value="PWW25486.1"/>
    <property type="molecule type" value="Genomic_DNA"/>
</dbReference>
<protein>
    <submittedName>
        <fullName evidence="1">Uncharacterized protein</fullName>
    </submittedName>
</protein>
<dbReference type="AlphaFoldDB" id="A0A2V2ZN35"/>
<organism evidence="1 2">
    <name type="scientific">Cytobacillus oceanisediminis</name>
    <dbReference type="NCBI Taxonomy" id="665099"/>
    <lineage>
        <taxon>Bacteria</taxon>
        <taxon>Bacillati</taxon>
        <taxon>Bacillota</taxon>
        <taxon>Bacilli</taxon>
        <taxon>Bacillales</taxon>
        <taxon>Bacillaceae</taxon>
        <taxon>Cytobacillus</taxon>
    </lineage>
</organism>
<comment type="caution">
    <text evidence="1">The sequence shown here is derived from an EMBL/GenBank/DDBJ whole genome shotgun (WGS) entry which is preliminary data.</text>
</comment>